<feature type="region of interest" description="Disordered" evidence="1">
    <location>
        <begin position="514"/>
        <end position="673"/>
    </location>
</feature>
<dbReference type="Gene3D" id="3.40.50.300">
    <property type="entry name" value="P-loop containing nucleotide triphosphate hydrolases"/>
    <property type="match status" value="1"/>
</dbReference>
<name>A0ABM0MCD9_SACKO</name>
<organism evidence="3 4">
    <name type="scientific">Saccoglossus kowalevskii</name>
    <name type="common">Acorn worm</name>
    <dbReference type="NCBI Taxonomy" id="10224"/>
    <lineage>
        <taxon>Eukaryota</taxon>
        <taxon>Metazoa</taxon>
        <taxon>Hemichordata</taxon>
        <taxon>Enteropneusta</taxon>
        <taxon>Harrimaniidae</taxon>
        <taxon>Saccoglossus</taxon>
    </lineage>
</organism>
<evidence type="ECO:0000313" key="3">
    <source>
        <dbReference type="Proteomes" id="UP000694865"/>
    </source>
</evidence>
<dbReference type="InterPro" id="IPR007111">
    <property type="entry name" value="NACHT_NTPase"/>
</dbReference>
<evidence type="ECO:0000313" key="4">
    <source>
        <dbReference type="RefSeq" id="XP_006817680.1"/>
    </source>
</evidence>
<dbReference type="GeneID" id="102802348"/>
<dbReference type="InterPro" id="IPR027417">
    <property type="entry name" value="P-loop_NTPase"/>
</dbReference>
<feature type="compositionally biased region" description="Low complexity" evidence="1">
    <location>
        <begin position="648"/>
        <end position="660"/>
    </location>
</feature>
<feature type="compositionally biased region" description="Low complexity" evidence="1">
    <location>
        <begin position="625"/>
        <end position="637"/>
    </location>
</feature>
<dbReference type="RefSeq" id="XP_006817680.1">
    <property type="nucleotide sequence ID" value="XM_006817617.1"/>
</dbReference>
<dbReference type="Proteomes" id="UP000694865">
    <property type="component" value="Unplaced"/>
</dbReference>
<proteinExistence type="predicted"/>
<evidence type="ECO:0000256" key="1">
    <source>
        <dbReference type="SAM" id="MobiDB-lite"/>
    </source>
</evidence>
<dbReference type="PANTHER" id="PTHR46844:SF1">
    <property type="entry name" value="SLR5058 PROTEIN"/>
    <property type="match status" value="1"/>
</dbReference>
<protein>
    <submittedName>
        <fullName evidence="4">Uncharacterized protein LOC102802348</fullName>
    </submittedName>
</protein>
<feature type="compositionally biased region" description="Basic and acidic residues" evidence="1">
    <location>
        <begin position="612"/>
        <end position="624"/>
    </location>
</feature>
<dbReference type="PANTHER" id="PTHR46844">
    <property type="entry name" value="SLR5058 PROTEIN"/>
    <property type="match status" value="1"/>
</dbReference>
<dbReference type="SUPFAM" id="SSF52540">
    <property type="entry name" value="P-loop containing nucleoside triphosphate hydrolases"/>
    <property type="match status" value="1"/>
</dbReference>
<keyword evidence="3" id="KW-1185">Reference proteome</keyword>
<gene>
    <name evidence="4" type="primary">LOC102802348</name>
</gene>
<feature type="compositionally biased region" description="Low complexity" evidence="1">
    <location>
        <begin position="560"/>
        <end position="572"/>
    </location>
</feature>
<feature type="domain" description="NACHT" evidence="2">
    <location>
        <begin position="160"/>
        <end position="279"/>
    </location>
</feature>
<reference evidence="4" key="1">
    <citation type="submission" date="2025-08" db="UniProtKB">
        <authorList>
            <consortium name="RefSeq"/>
        </authorList>
    </citation>
    <scope>IDENTIFICATION</scope>
    <source>
        <tissue evidence="4">Testes</tissue>
    </source>
</reference>
<sequence>MDSDRQSGNTSSVGELVPCDNRNVVENIESNKENQNRGVQGPIKVDGSNNYIFNVHNSSITVTGDVGGRSNNVDDDDSIPLKKMKLESINPLSIKNAFKKRYKHQLVQPFPGHPLFKQELQHIFTEVNVRKVESVYPELKTSGPLRNLEELTATSSEENEVIILEGKPGQGKTTICKWLLIKWTEDELLKDKIVLYLDLQKQKGGSVEDCIFSLLKNSGEFEDQQKLIEFLHYHEKKLFIIVDGLDNYDIHGEDSMSIAKLFEGENFSESSIFVTVCPGRMLLELMSKTKRKFTRYLHDGIHEGKIGEYLEKYTNDKQSAFLDVLHSDSLIDLACNPLLCLLMFSIWRDGCENLLEIHSGLNILHKFLLKELACFGEHAEQKLQCFGKIAYSLLEKHTQNIYEKMLIENDLTSQDAKSCGFLYQDSEYIYKDTILYFRFIHQQIQNICAAYHLVGLPNDELKDCWSSLGVGLQSTDNLIAMAEAWKGNQQKIVSVFASHLEKIVGSGANDSGIDMSISVSPTLDQSSEETDDPRTFPAEGKSPSSKLHEPMPYLPQTNTPSSPSSSSDSVIPSKKRRSSRKSWILETDSSSLSDDDKHDADDAAADDDDDMLSVRESPDTDDSHNLSMDSESSSSSCIEDEVEEANYSNTSDISSDGSSDNATNELDSSSQELDTHTYSAHNDLKSYINLIPSSDVKNNHILEPFLDLLGKYLPDHLAVYTDLFPLTDDVLSALSQLFKFKSMKTKTFEAHILESVYVSQHSVQFLGKVIALLSKMEHLIVHWNINLEFIDSFLAYALKAKQVKSLTLYLDSGSLKDSFSKDSFQNASKLEIVKIKPKRIHNISCLIDAICSESSVSSLELNSKYIGSIALNDIIVEVLPQSNVSRLTLTHLNEGHAASLTKRLPEGRMEFLKHNKHCIHSYDNIREEMEVEYFLNCNEKENAEAVHC</sequence>
<feature type="compositionally biased region" description="Acidic residues" evidence="1">
    <location>
        <begin position="602"/>
        <end position="611"/>
    </location>
</feature>
<evidence type="ECO:0000259" key="2">
    <source>
        <dbReference type="PROSITE" id="PS50837"/>
    </source>
</evidence>
<dbReference type="PROSITE" id="PS50837">
    <property type="entry name" value="NACHT"/>
    <property type="match status" value="1"/>
</dbReference>
<dbReference type="Pfam" id="PF05729">
    <property type="entry name" value="NACHT"/>
    <property type="match status" value="1"/>
</dbReference>
<feature type="compositionally biased region" description="Polar residues" evidence="1">
    <location>
        <begin position="661"/>
        <end position="673"/>
    </location>
</feature>
<accession>A0ABM0MCD9</accession>